<dbReference type="InterPro" id="IPR022966">
    <property type="entry name" value="RNase_II/R_CS"/>
</dbReference>
<dbReference type="CDD" id="cd04471">
    <property type="entry name" value="S1_RNase_R"/>
    <property type="match status" value="1"/>
</dbReference>
<dbReference type="PROSITE" id="PS01175">
    <property type="entry name" value="RIBONUCLEASE_II"/>
    <property type="match status" value="1"/>
</dbReference>
<dbReference type="PANTHER" id="PTHR23355">
    <property type="entry name" value="RIBONUCLEASE"/>
    <property type="match status" value="1"/>
</dbReference>
<sequence>MSRSRTRKSSARRIPRILPQGVLKMSGAGYGFVQTSEGEFFIPASKTADAFDGDVVEVARIHDGEREGGFEDRLRGRVVRVVGRAHETVVGRYEIAEPFGVVVPEDPRIKHDIFTLRSDAPHVKDGDIVRVRMTSFPSRREPAQGVVEEVLGHEGQPGADVELIIARHKLATSFSATSLAEVEGAAVDADAAFNSGRYVDLRSELAFTVDPDDAKDFDDAVSAACVWLDGPATLRSAHRALAAKKEGSSEPGIACAADDASSAAGARFFILGVHIADVSHYVPWNSQVDFEARERATSVYLVDRVLPMLPEALSNDVCSLRPHEERRAMSVEMLIDEKGFVRDVRITPSVIKSKARLTYGTVQVSIDALQAGDFQAAVAALRPMAGAFAEDIAQSIGVLHEIAQALHANRVRRGGMDFESEEAKVRLNDGGVPVSVAIRRKTDATALVEEAMIAANEAVARYLRDAGIPSIFRVHEPPSSGDLAELVPILQEFGYDRHVSLANFKAGDPFAIQQVLSFARGRSEEFLVSSLVVRAMKRAVYVDSCEGHFGLASTAYTHFTSPIRRYPDLMVHRMLKVALFGRTGETSALESALARIADHASTAERTAEEAARESQELKLFELLEQRIGDEVDGMISGVMAQGFFVRLADTCEGFVSLRDTGEYFVLDAARRVLFGSDSGVVYRLGTKVRVRISSVYPYARRADFDLVRRIGPRLVARK</sequence>
<dbReference type="EMBL" id="PPTO01000013">
    <property type="protein sequence ID" value="RDB57025.1"/>
    <property type="molecule type" value="Genomic_DNA"/>
</dbReference>
<dbReference type="HAMAP" id="MF_01895">
    <property type="entry name" value="RNase_R"/>
    <property type="match status" value="1"/>
</dbReference>
<dbReference type="SMART" id="SM00316">
    <property type="entry name" value="S1"/>
    <property type="match status" value="1"/>
</dbReference>
<dbReference type="InterPro" id="IPR011805">
    <property type="entry name" value="RNase_R"/>
</dbReference>
<evidence type="ECO:0000256" key="4">
    <source>
        <dbReference type="ARBA" id="ARBA00022722"/>
    </source>
</evidence>
<comment type="function">
    <text evidence="8">3'-5' exoribonuclease that releases 5'-nucleoside monophosphates and is involved in maturation of structured RNAs.</text>
</comment>
<dbReference type="InterPro" id="IPR003029">
    <property type="entry name" value="S1_domain"/>
</dbReference>
<dbReference type="InterPro" id="IPR012340">
    <property type="entry name" value="NA-bd_OB-fold"/>
</dbReference>
<reference evidence="10 11" key="1">
    <citation type="journal article" date="2018" name="Elife">
        <title>Discovery and characterization of a prevalent human gut bacterial enzyme sufficient for the inactivation of a family of plant toxins.</title>
        <authorList>
            <person name="Koppel N."/>
            <person name="Bisanz J.E."/>
            <person name="Pandelia M.E."/>
            <person name="Turnbaugh P.J."/>
            <person name="Balskus E.P."/>
        </authorList>
    </citation>
    <scope>NUCLEOTIDE SEQUENCE [LARGE SCALE GENOMIC DNA]</scope>
    <source>
        <strain evidence="10 11">OB21 GAM31</strain>
    </source>
</reference>
<dbReference type="Pfam" id="PF00773">
    <property type="entry name" value="RNB"/>
    <property type="match status" value="1"/>
</dbReference>
<comment type="caution">
    <text evidence="10">The sequence shown here is derived from an EMBL/GenBank/DDBJ whole genome shotgun (WGS) entry which is preliminary data.</text>
</comment>
<keyword evidence="4 8" id="KW-0540">Nuclease</keyword>
<evidence type="ECO:0000313" key="11">
    <source>
        <dbReference type="Proteomes" id="UP000253975"/>
    </source>
</evidence>
<feature type="domain" description="S1 motif" evidence="9">
    <location>
        <begin position="628"/>
        <end position="709"/>
    </location>
</feature>
<evidence type="ECO:0000256" key="6">
    <source>
        <dbReference type="ARBA" id="ARBA00022839"/>
    </source>
</evidence>
<dbReference type="InterPro" id="IPR004476">
    <property type="entry name" value="RNase_II/RNase_R"/>
</dbReference>
<evidence type="ECO:0000256" key="2">
    <source>
        <dbReference type="ARBA" id="ARBA00004496"/>
    </source>
</evidence>
<proteinExistence type="inferred from homology"/>
<dbReference type="SMART" id="SM00955">
    <property type="entry name" value="RNB"/>
    <property type="match status" value="1"/>
</dbReference>
<comment type="catalytic activity">
    <reaction evidence="1 8">
        <text>Exonucleolytic cleavage in the 3'- to 5'-direction to yield nucleoside 5'-phosphates.</text>
        <dbReference type="EC" id="3.1.13.1"/>
    </reaction>
</comment>
<dbReference type="AlphaFoldDB" id="A0A369LFV4"/>
<evidence type="ECO:0000256" key="1">
    <source>
        <dbReference type="ARBA" id="ARBA00001849"/>
    </source>
</evidence>
<dbReference type="Pfam" id="PF17876">
    <property type="entry name" value="CSD2"/>
    <property type="match status" value="1"/>
</dbReference>
<evidence type="ECO:0000256" key="5">
    <source>
        <dbReference type="ARBA" id="ARBA00022801"/>
    </source>
</evidence>
<organism evidence="10 11">
    <name type="scientific">Slackia isoflavoniconvertens</name>
    <dbReference type="NCBI Taxonomy" id="572010"/>
    <lineage>
        <taxon>Bacteria</taxon>
        <taxon>Bacillati</taxon>
        <taxon>Actinomycetota</taxon>
        <taxon>Coriobacteriia</taxon>
        <taxon>Eggerthellales</taxon>
        <taxon>Eggerthellaceae</taxon>
        <taxon>Slackia</taxon>
    </lineage>
</organism>
<dbReference type="PANTHER" id="PTHR23355:SF9">
    <property type="entry name" value="DIS3-LIKE EXONUCLEASE 2"/>
    <property type="match status" value="1"/>
</dbReference>
<dbReference type="InterPro" id="IPR050180">
    <property type="entry name" value="RNR_Ribonuclease"/>
</dbReference>
<dbReference type="EC" id="3.1.13.1" evidence="8"/>
<comment type="similarity">
    <text evidence="8">Belongs to the RNR ribonuclease family. RNase R subfamily.</text>
</comment>
<dbReference type="Proteomes" id="UP000253975">
    <property type="component" value="Unassembled WGS sequence"/>
</dbReference>
<evidence type="ECO:0000313" key="10">
    <source>
        <dbReference type="EMBL" id="RDB57025.1"/>
    </source>
</evidence>
<dbReference type="InterPro" id="IPR013223">
    <property type="entry name" value="RNase_B_OB_dom"/>
</dbReference>
<dbReference type="InterPro" id="IPR001900">
    <property type="entry name" value="RNase_II/R"/>
</dbReference>
<dbReference type="NCBIfam" id="TIGR00358">
    <property type="entry name" value="3_prime_RNase"/>
    <property type="match status" value="1"/>
</dbReference>
<dbReference type="GO" id="GO:0003723">
    <property type="term" value="F:RNA binding"/>
    <property type="evidence" value="ECO:0007669"/>
    <property type="project" value="UniProtKB-UniRule"/>
</dbReference>
<dbReference type="RefSeq" id="WP_114615993.1">
    <property type="nucleotide sequence ID" value="NZ_PPTO01000013.1"/>
</dbReference>
<dbReference type="SUPFAM" id="SSF50249">
    <property type="entry name" value="Nucleic acid-binding proteins"/>
    <property type="match status" value="3"/>
</dbReference>
<evidence type="ECO:0000256" key="7">
    <source>
        <dbReference type="ARBA" id="ARBA00022884"/>
    </source>
</evidence>
<name>A0A369LFV4_9ACTN</name>
<dbReference type="Gene3D" id="2.40.50.140">
    <property type="entry name" value="Nucleic acid-binding proteins"/>
    <property type="match status" value="2"/>
</dbReference>
<evidence type="ECO:0000256" key="8">
    <source>
        <dbReference type="HAMAP-Rule" id="MF_01895"/>
    </source>
</evidence>
<comment type="subcellular location">
    <subcellularLocation>
        <location evidence="2 8">Cytoplasm</location>
    </subcellularLocation>
</comment>
<accession>A0A369LFV4</accession>
<protein>
    <recommendedName>
        <fullName evidence="8">Ribonuclease R</fullName>
        <shortName evidence="8">RNase R</shortName>
        <ecNumber evidence="8">3.1.13.1</ecNumber>
    </recommendedName>
</protein>
<dbReference type="InterPro" id="IPR040476">
    <property type="entry name" value="CSD2"/>
</dbReference>
<keyword evidence="7 8" id="KW-0694">RNA-binding</keyword>
<keyword evidence="6 8" id="KW-0269">Exonuclease</keyword>
<dbReference type="PROSITE" id="PS50126">
    <property type="entry name" value="S1"/>
    <property type="match status" value="1"/>
</dbReference>
<keyword evidence="3 8" id="KW-0963">Cytoplasm</keyword>
<evidence type="ECO:0000259" key="9">
    <source>
        <dbReference type="PROSITE" id="PS50126"/>
    </source>
</evidence>
<dbReference type="Pfam" id="PF08206">
    <property type="entry name" value="OB_RNB"/>
    <property type="match status" value="1"/>
</dbReference>
<keyword evidence="5 8" id="KW-0378">Hydrolase</keyword>
<dbReference type="GO" id="GO:0006402">
    <property type="term" value="P:mRNA catabolic process"/>
    <property type="evidence" value="ECO:0007669"/>
    <property type="project" value="TreeGrafter"/>
</dbReference>
<dbReference type="GO" id="GO:0008859">
    <property type="term" value="F:exoribonuclease II activity"/>
    <property type="evidence" value="ECO:0007669"/>
    <property type="project" value="UniProtKB-UniRule"/>
</dbReference>
<gene>
    <name evidence="8" type="primary">rnr</name>
    <name evidence="10" type="ORF">C1881_07955</name>
</gene>
<dbReference type="GO" id="GO:0005829">
    <property type="term" value="C:cytosol"/>
    <property type="evidence" value="ECO:0007669"/>
    <property type="project" value="TreeGrafter"/>
</dbReference>
<evidence type="ECO:0000256" key="3">
    <source>
        <dbReference type="ARBA" id="ARBA00022490"/>
    </source>
</evidence>